<organism evidence="3 4">
    <name type="scientific">Pikeienuella piscinae</name>
    <dbReference type="NCBI Taxonomy" id="2748098"/>
    <lineage>
        <taxon>Bacteria</taxon>
        <taxon>Pseudomonadati</taxon>
        <taxon>Pseudomonadota</taxon>
        <taxon>Alphaproteobacteria</taxon>
        <taxon>Rhodobacterales</taxon>
        <taxon>Paracoccaceae</taxon>
        <taxon>Pikeienuella</taxon>
    </lineage>
</organism>
<dbReference type="PANTHER" id="PTHR43364:SF4">
    <property type="entry name" value="NAD(P)-LINKED OXIDOREDUCTASE SUPERFAMILY PROTEIN"/>
    <property type="match status" value="1"/>
</dbReference>
<dbReference type="Pfam" id="PF00248">
    <property type="entry name" value="Aldo_ket_red"/>
    <property type="match status" value="1"/>
</dbReference>
<dbReference type="InterPro" id="IPR050523">
    <property type="entry name" value="AKR_Detox_Biosynth"/>
</dbReference>
<dbReference type="InterPro" id="IPR036812">
    <property type="entry name" value="NAD(P)_OxRdtase_dom_sf"/>
</dbReference>
<dbReference type="InterPro" id="IPR023210">
    <property type="entry name" value="NADP_OxRdtase_dom"/>
</dbReference>
<evidence type="ECO:0000313" key="3">
    <source>
        <dbReference type="EMBL" id="QIE54113.1"/>
    </source>
</evidence>
<accession>A0A7L5BTK6</accession>
<reference evidence="3 4" key="1">
    <citation type="submission" date="2020-02" db="EMBL/GenBank/DDBJ databases">
        <title>complete genome sequence of Rhodobacteraceae bacterium.</title>
        <authorList>
            <person name="Park J."/>
            <person name="Kim Y.-S."/>
            <person name="Kim K.-H."/>
        </authorList>
    </citation>
    <scope>NUCLEOTIDE SEQUENCE [LARGE SCALE GENOMIC DNA]</scope>
    <source>
        <strain evidence="3 4">RR4-56</strain>
    </source>
</reference>
<keyword evidence="1" id="KW-0560">Oxidoreductase</keyword>
<sequence>MIYRTLGRNGPKVSALSLGSMTWGSQNDAAEAHAQIDRALDAGVDFIDTAEMYPANPGPGDAPGATETIIGEWLAKTGRRDEIILATKITGEGSQRPRAGVAPTPPIDAAEIDKALDASLKRLRTDHVDLYQLHWPNRGSYHFRRYWGWVPKPHDAATERQEIADILGALSRQIEAGKIRHIGLSNETAWGLMQFLDVAERESLPRVVSLQNEYSLLCRIFDLDLAETCMAEGVSLLAYSPLAAGILSGKYAGDQTPPGTRRALNATLGGRITEYLWPAHDAYLALARESGLDPARMALGFCLSRPFMGAAIFGATKMEHLETALSAAERELPEDVLDGIEAIHRRWPMPL</sequence>
<keyword evidence="4" id="KW-1185">Reference proteome</keyword>
<dbReference type="Proteomes" id="UP000503336">
    <property type="component" value="Chromosome"/>
</dbReference>
<dbReference type="AlphaFoldDB" id="A0A7L5BTK6"/>
<dbReference type="KEGG" id="hdh:G5B40_00825"/>
<dbReference type="PANTHER" id="PTHR43364">
    <property type="entry name" value="NADH-SPECIFIC METHYLGLYOXAL REDUCTASE-RELATED"/>
    <property type="match status" value="1"/>
</dbReference>
<protein>
    <submittedName>
        <fullName evidence="3">Aldo/keto reductase</fullName>
    </submittedName>
</protein>
<evidence type="ECO:0000256" key="1">
    <source>
        <dbReference type="ARBA" id="ARBA00023002"/>
    </source>
</evidence>
<dbReference type="EMBL" id="CP049056">
    <property type="protein sequence ID" value="QIE54113.1"/>
    <property type="molecule type" value="Genomic_DNA"/>
</dbReference>
<proteinExistence type="predicted"/>
<gene>
    <name evidence="3" type="ORF">G5B40_00825</name>
</gene>
<feature type="domain" description="NADP-dependent oxidoreductase" evidence="2">
    <location>
        <begin position="16"/>
        <end position="343"/>
    </location>
</feature>
<name>A0A7L5BTK6_9RHOB</name>
<dbReference type="Gene3D" id="3.20.20.100">
    <property type="entry name" value="NADP-dependent oxidoreductase domain"/>
    <property type="match status" value="1"/>
</dbReference>
<dbReference type="SUPFAM" id="SSF51430">
    <property type="entry name" value="NAD(P)-linked oxidoreductase"/>
    <property type="match status" value="1"/>
</dbReference>
<dbReference type="GO" id="GO:0016491">
    <property type="term" value="F:oxidoreductase activity"/>
    <property type="evidence" value="ECO:0007669"/>
    <property type="project" value="UniProtKB-KW"/>
</dbReference>
<evidence type="ECO:0000313" key="4">
    <source>
        <dbReference type="Proteomes" id="UP000503336"/>
    </source>
</evidence>
<dbReference type="RefSeq" id="WP_165093838.1">
    <property type="nucleotide sequence ID" value="NZ_CP049056.1"/>
</dbReference>
<evidence type="ECO:0000259" key="2">
    <source>
        <dbReference type="Pfam" id="PF00248"/>
    </source>
</evidence>
<dbReference type="CDD" id="cd19094">
    <property type="entry name" value="AKR_Tas-like"/>
    <property type="match status" value="1"/>
</dbReference>